<dbReference type="OrthoDB" id="7029993at2"/>
<gene>
    <name evidence="1" type="ORF">C9382_12540</name>
</gene>
<dbReference type="AlphaFoldDB" id="A0A2T4G150"/>
<evidence type="ECO:0000313" key="1">
    <source>
        <dbReference type="EMBL" id="PTC29365.1"/>
    </source>
</evidence>
<accession>A0A2T4G150</accession>
<dbReference type="Proteomes" id="UP000240571">
    <property type="component" value="Unassembled WGS sequence"/>
</dbReference>
<dbReference type="EMBL" id="PYWW01000027">
    <property type="protein sequence ID" value="PTC29365.1"/>
    <property type="molecule type" value="Genomic_DNA"/>
</dbReference>
<proteinExistence type="predicted"/>
<organism evidence="1 2">
    <name type="scientific">Pseudomonas aylmerensis</name>
    <dbReference type="NCBI Taxonomy" id="1869229"/>
    <lineage>
        <taxon>Bacteria</taxon>
        <taxon>Pseudomonadati</taxon>
        <taxon>Pseudomonadota</taxon>
        <taxon>Gammaproteobacteria</taxon>
        <taxon>Pseudomonadales</taxon>
        <taxon>Pseudomonadaceae</taxon>
        <taxon>Pseudomonas</taxon>
    </lineage>
</organism>
<sequence length="127" mass="14560">MMRMLFNNEGFVVNLAEEIDIDEYALLIGGTVVQMVSDRPSDRHQALMTGEWEVPKDVIYAENILTENQWRDSQMPTAQQNVTAIEYGEEGIPGTAQEWQKYWLALRKWNEANPDFPDSSKRPVAPS</sequence>
<name>A0A2T4G150_9PSED</name>
<evidence type="ECO:0000313" key="2">
    <source>
        <dbReference type="Proteomes" id="UP000240571"/>
    </source>
</evidence>
<protein>
    <submittedName>
        <fullName evidence="1">Uncharacterized protein</fullName>
    </submittedName>
</protein>
<reference evidence="1 2" key="1">
    <citation type="submission" date="2018-03" db="EMBL/GenBank/DDBJ databases">
        <title>Diversity of bacteria associated with corn roots inoculated with woodland soils in Canada, and Description of Pseudomonas aylmerense sp. nov.</title>
        <authorList>
            <person name="Tambong J.T."/>
            <person name="Xu R."/>
            <person name="Tchagang C."/>
        </authorList>
    </citation>
    <scope>NUCLEOTIDE SEQUENCE [LARGE SCALE GENOMIC DNA]</scope>
    <source>
        <strain evidence="1 2">S1E44</strain>
    </source>
</reference>
<comment type="caution">
    <text evidence="1">The sequence shown here is derived from an EMBL/GenBank/DDBJ whole genome shotgun (WGS) entry which is preliminary data.</text>
</comment>